<protein>
    <submittedName>
        <fullName evidence="2">Uncharacterized protein</fullName>
    </submittedName>
</protein>
<dbReference type="GeneID" id="98173884"/>
<name>A0ABQ0G5S8_9PEZI</name>
<dbReference type="RefSeq" id="XP_070914662.1">
    <property type="nucleotide sequence ID" value="XM_071058561.1"/>
</dbReference>
<evidence type="ECO:0000256" key="1">
    <source>
        <dbReference type="SAM" id="Coils"/>
    </source>
</evidence>
<evidence type="ECO:0000313" key="2">
    <source>
        <dbReference type="EMBL" id="GAB1312930.1"/>
    </source>
</evidence>
<sequence>MVTGGLLVLRRDADTECESPLLPSSVDDGEIEMGCELKTEKPLPPLPPALAEPCISVGAAVGAVSEEAREPRETISRLANDNKRLAAEVAALRREVAELEARWVSFSFSLVVSADTKQ</sequence>
<evidence type="ECO:0000313" key="3">
    <source>
        <dbReference type="Proteomes" id="UP001628179"/>
    </source>
</evidence>
<organism evidence="2 3">
    <name type="scientific">Madurella fahalii</name>
    <dbReference type="NCBI Taxonomy" id="1157608"/>
    <lineage>
        <taxon>Eukaryota</taxon>
        <taxon>Fungi</taxon>
        <taxon>Dikarya</taxon>
        <taxon>Ascomycota</taxon>
        <taxon>Pezizomycotina</taxon>
        <taxon>Sordariomycetes</taxon>
        <taxon>Sordariomycetidae</taxon>
        <taxon>Sordariales</taxon>
        <taxon>Sordariales incertae sedis</taxon>
        <taxon>Madurella</taxon>
    </lineage>
</organism>
<reference evidence="2 3" key="1">
    <citation type="submission" date="2024-09" db="EMBL/GenBank/DDBJ databases">
        <title>Itraconazole resistance in Madurella fahalii resulting from another homologue of gene encoding cytochrome P450 14-alpha sterol demethylase (CYP51).</title>
        <authorList>
            <person name="Yoshioka I."/>
            <person name="Fahal A.H."/>
            <person name="Kaneko S."/>
            <person name="Yaguchi T."/>
        </authorList>
    </citation>
    <scope>NUCLEOTIDE SEQUENCE [LARGE SCALE GENOMIC DNA]</scope>
    <source>
        <strain evidence="2 3">IFM 68171</strain>
    </source>
</reference>
<accession>A0ABQ0G5S8</accession>
<feature type="coiled-coil region" evidence="1">
    <location>
        <begin position="75"/>
        <end position="102"/>
    </location>
</feature>
<comment type="caution">
    <text evidence="2">The sequence shown here is derived from an EMBL/GenBank/DDBJ whole genome shotgun (WGS) entry which is preliminary data.</text>
</comment>
<dbReference type="Proteomes" id="UP001628179">
    <property type="component" value="Unassembled WGS sequence"/>
</dbReference>
<keyword evidence="1" id="KW-0175">Coiled coil</keyword>
<keyword evidence="3" id="KW-1185">Reference proteome</keyword>
<proteinExistence type="predicted"/>
<gene>
    <name evidence="2" type="ORF">MFIFM68171_03140</name>
</gene>
<dbReference type="EMBL" id="BAAFSV010000002">
    <property type="protein sequence ID" value="GAB1312930.1"/>
    <property type="molecule type" value="Genomic_DNA"/>
</dbReference>